<dbReference type="PANTHER" id="PTHR41394">
    <property type="entry name" value="MAGNESIUM TRANSPORTER MGTE"/>
    <property type="match status" value="1"/>
</dbReference>
<dbReference type="OrthoDB" id="9790355at2"/>
<sequence length="394" mass="42156">MEESQRIRDLVRAVAARVPLDGAVLLSRESAQTVSAVLDELPRGLADDIVAHLPPALRENAELTNTTELEIPGTVAELMEPALGLLPEQATVQDAIEYLRNSDNARQITYLYAVDGDERLTGLVVIRDLLLASPDQPLSEIMLPSPFALTEQMDAGDAITAAVHRHYPVYPVVDGDGRLRGVVRGWRLFERQAIEITAQTGQMVGVDKDERVYTGFWEAFRMRHPWLQINLVTAFAAAFVVGLFEDTITRIVALAAFLPVLAGQSGNTGSQALAITLRGLTLGDMKDQPIARVLRKEALLGALNGLLVGLVAGAAMWLYAAQTGAAGAPMLALTILIAMVGACTSSGIFGVLVPITLRRFGADPATASSIFLTTFTDIVGMGLMLMLATTLVSA</sequence>
<dbReference type="Pfam" id="PF00571">
    <property type="entry name" value="CBS"/>
    <property type="match status" value="2"/>
</dbReference>
<dbReference type="Gene3D" id="1.10.357.20">
    <property type="entry name" value="SLC41 divalent cation transporters, integral membrane domain"/>
    <property type="match status" value="1"/>
</dbReference>
<dbReference type="PROSITE" id="PS51371">
    <property type="entry name" value="CBS"/>
    <property type="match status" value="2"/>
</dbReference>
<evidence type="ECO:0000256" key="5">
    <source>
        <dbReference type="ARBA" id="ARBA00022842"/>
    </source>
</evidence>
<feature type="domain" description="CBS" evidence="10">
    <location>
        <begin position="79"/>
        <end position="140"/>
    </location>
</feature>
<feature type="transmembrane region" description="Helical" evidence="9">
    <location>
        <begin position="331"/>
        <end position="357"/>
    </location>
</feature>
<dbReference type="GO" id="GO:0016020">
    <property type="term" value="C:membrane"/>
    <property type="evidence" value="ECO:0007669"/>
    <property type="project" value="UniProtKB-SubCell"/>
</dbReference>
<comment type="subcellular location">
    <subcellularLocation>
        <location evidence="1">Membrane</location>
        <topology evidence="1">Multi-pass membrane protein</topology>
    </subcellularLocation>
</comment>
<keyword evidence="5" id="KW-0460">Magnesium</keyword>
<proteinExistence type="inferred from homology"/>
<feature type="transmembrane region" description="Helical" evidence="9">
    <location>
        <begin position="369"/>
        <end position="392"/>
    </location>
</feature>
<comment type="similarity">
    <text evidence="2">Belongs to the SLC41A transporter family.</text>
</comment>
<protein>
    <submittedName>
        <fullName evidence="11">Mg/Co/Ni transporter MgtE</fullName>
    </submittedName>
</protein>
<dbReference type="Pfam" id="PF01769">
    <property type="entry name" value="MgtE"/>
    <property type="match status" value="1"/>
</dbReference>
<evidence type="ECO:0000256" key="9">
    <source>
        <dbReference type="SAM" id="Phobius"/>
    </source>
</evidence>
<dbReference type="PANTHER" id="PTHR41394:SF5">
    <property type="entry name" value="SLC41A_MGTE INTEGRAL MEMBRANE DOMAIN-CONTAINING PROTEIN"/>
    <property type="match status" value="1"/>
</dbReference>
<keyword evidence="6 9" id="KW-1133">Transmembrane helix</keyword>
<dbReference type="AlphaFoldDB" id="A0A318EBK1"/>
<name>A0A318EBK1_9GAMM</name>
<evidence type="ECO:0000313" key="11">
    <source>
        <dbReference type="EMBL" id="PXV66637.1"/>
    </source>
</evidence>
<dbReference type="InterPro" id="IPR006667">
    <property type="entry name" value="SLC41_membr_dom"/>
</dbReference>
<dbReference type="EMBL" id="QICN01000007">
    <property type="protein sequence ID" value="PXV66637.1"/>
    <property type="molecule type" value="Genomic_DNA"/>
</dbReference>
<dbReference type="InterPro" id="IPR036739">
    <property type="entry name" value="SLC41_membr_dom_sf"/>
</dbReference>
<dbReference type="InterPro" id="IPR046342">
    <property type="entry name" value="CBS_dom_sf"/>
</dbReference>
<dbReference type="GO" id="GO:0008324">
    <property type="term" value="F:monoatomic cation transmembrane transporter activity"/>
    <property type="evidence" value="ECO:0007669"/>
    <property type="project" value="InterPro"/>
</dbReference>
<keyword evidence="4 9" id="KW-0812">Transmembrane</keyword>
<evidence type="ECO:0000256" key="1">
    <source>
        <dbReference type="ARBA" id="ARBA00004141"/>
    </source>
</evidence>
<evidence type="ECO:0000313" key="12">
    <source>
        <dbReference type="Proteomes" id="UP000248330"/>
    </source>
</evidence>
<evidence type="ECO:0000259" key="10">
    <source>
        <dbReference type="PROSITE" id="PS51371"/>
    </source>
</evidence>
<dbReference type="SUPFAM" id="SSF54631">
    <property type="entry name" value="CBS-domain pair"/>
    <property type="match status" value="1"/>
</dbReference>
<keyword evidence="8" id="KW-0129">CBS domain</keyword>
<feature type="transmembrane region" description="Helical" evidence="9">
    <location>
        <begin position="226"/>
        <end position="244"/>
    </location>
</feature>
<evidence type="ECO:0000256" key="2">
    <source>
        <dbReference type="ARBA" id="ARBA00009749"/>
    </source>
</evidence>
<feature type="transmembrane region" description="Helical" evidence="9">
    <location>
        <begin position="298"/>
        <end position="319"/>
    </location>
</feature>
<accession>A0A318EBK1</accession>
<keyword evidence="12" id="KW-1185">Reference proteome</keyword>
<dbReference type="Proteomes" id="UP000248330">
    <property type="component" value="Unassembled WGS sequence"/>
</dbReference>
<dbReference type="Gene3D" id="3.10.580.10">
    <property type="entry name" value="CBS-domain"/>
    <property type="match status" value="1"/>
</dbReference>
<reference evidence="11 12" key="1">
    <citation type="submission" date="2018-04" db="EMBL/GenBank/DDBJ databases">
        <title>Genomic Encyclopedia of Type Strains, Phase IV (KMG-IV): sequencing the most valuable type-strain genomes for metagenomic binning, comparative biology and taxonomic classification.</title>
        <authorList>
            <person name="Goeker M."/>
        </authorList>
    </citation>
    <scope>NUCLEOTIDE SEQUENCE [LARGE SCALE GENOMIC DNA]</scope>
    <source>
        <strain evidence="11 12">DSM 104150</strain>
    </source>
</reference>
<organism evidence="11 12">
    <name type="scientific">Sinimarinibacterium flocculans</name>
    <dbReference type="NCBI Taxonomy" id="985250"/>
    <lineage>
        <taxon>Bacteria</taxon>
        <taxon>Pseudomonadati</taxon>
        <taxon>Pseudomonadota</taxon>
        <taxon>Gammaproteobacteria</taxon>
        <taxon>Nevskiales</taxon>
        <taxon>Nevskiaceae</taxon>
        <taxon>Sinimarinibacterium</taxon>
    </lineage>
</organism>
<gene>
    <name evidence="11" type="ORF">C8D93_107202</name>
</gene>
<evidence type="ECO:0000256" key="7">
    <source>
        <dbReference type="ARBA" id="ARBA00023136"/>
    </source>
</evidence>
<dbReference type="RefSeq" id="WP_110265755.1">
    <property type="nucleotide sequence ID" value="NZ_CAKZQT010000033.1"/>
</dbReference>
<evidence type="ECO:0000256" key="3">
    <source>
        <dbReference type="ARBA" id="ARBA00022448"/>
    </source>
</evidence>
<comment type="caution">
    <text evidence="11">The sequence shown here is derived from an EMBL/GenBank/DDBJ whole genome shotgun (WGS) entry which is preliminary data.</text>
</comment>
<evidence type="ECO:0000256" key="4">
    <source>
        <dbReference type="ARBA" id="ARBA00022692"/>
    </source>
</evidence>
<dbReference type="SUPFAM" id="SSF161093">
    <property type="entry name" value="MgtE membrane domain-like"/>
    <property type="match status" value="1"/>
</dbReference>
<dbReference type="InterPro" id="IPR000644">
    <property type="entry name" value="CBS_dom"/>
</dbReference>
<evidence type="ECO:0000256" key="6">
    <source>
        <dbReference type="ARBA" id="ARBA00022989"/>
    </source>
</evidence>
<keyword evidence="3" id="KW-0813">Transport</keyword>
<feature type="domain" description="CBS" evidence="10">
    <location>
        <begin position="142"/>
        <end position="198"/>
    </location>
</feature>
<keyword evidence="7 9" id="KW-0472">Membrane</keyword>
<evidence type="ECO:0000256" key="8">
    <source>
        <dbReference type="PROSITE-ProRule" id="PRU00703"/>
    </source>
</evidence>